<proteinExistence type="predicted"/>
<keyword evidence="3" id="KW-1185">Reference proteome</keyword>
<dbReference type="EMBL" id="ABOX02000005">
    <property type="protein sequence ID" value="EEF62242.1"/>
    <property type="molecule type" value="Genomic_DNA"/>
</dbReference>
<feature type="transmembrane region" description="Helical" evidence="1">
    <location>
        <begin position="101"/>
        <end position="119"/>
    </location>
</feature>
<dbReference type="Proteomes" id="UP000003688">
    <property type="component" value="Unassembled WGS sequence"/>
</dbReference>
<name>B9XCP6_PEDPL</name>
<dbReference type="STRING" id="320771.Cflav_PD4877"/>
<evidence type="ECO:0000313" key="2">
    <source>
        <dbReference type="EMBL" id="EEF62242.1"/>
    </source>
</evidence>
<keyword evidence="1" id="KW-1133">Transmembrane helix</keyword>
<sequence length="258" mass="29241">MFGRLRDWHDELDYVVREVRDRGATRPYPILIAGAVYGVVGRVRDLGKRVIIILGHVSAAPKGLDRPTYDCWRRWYIAGGILKSCLNSCVQSEMKSHLKRAGIYCLLVLVVFWLGFRLICEFWPVPVFVVKERVLRAEEITATAKAFNIDEAHVSKTTRDATAWRDAKEKPVSAGDLRRIRAKLAWGWSGYLPTRIGVVDSNSVEVLATVGKYYKKCTVVRREGRWVVSSEASGMYCLDSRSIMDRVVDWLGSVMLGD</sequence>
<protein>
    <submittedName>
        <fullName evidence="2">Uncharacterized protein</fullName>
    </submittedName>
</protein>
<keyword evidence="1" id="KW-0812">Transmembrane</keyword>
<keyword evidence="1" id="KW-0472">Membrane</keyword>
<accession>B9XCP6</accession>
<evidence type="ECO:0000256" key="1">
    <source>
        <dbReference type="SAM" id="Phobius"/>
    </source>
</evidence>
<comment type="caution">
    <text evidence="2">The sequence shown here is derived from an EMBL/GenBank/DDBJ whole genome shotgun (WGS) entry which is preliminary data.</text>
</comment>
<evidence type="ECO:0000313" key="3">
    <source>
        <dbReference type="Proteomes" id="UP000003688"/>
    </source>
</evidence>
<gene>
    <name evidence="2" type="ORF">Cflav_PD4877</name>
</gene>
<dbReference type="AlphaFoldDB" id="B9XCP6"/>
<dbReference type="RefSeq" id="WP_007413594.1">
    <property type="nucleotide sequence ID" value="NZ_ABOX02000005.1"/>
</dbReference>
<reference evidence="2 3" key="1">
    <citation type="journal article" date="2011" name="J. Bacteriol.">
        <title>Genome sequence of 'Pedosphaera parvula' Ellin514, an aerobic Verrucomicrobial isolate from pasture soil.</title>
        <authorList>
            <person name="Kant R."/>
            <person name="van Passel M.W."/>
            <person name="Sangwan P."/>
            <person name="Palva A."/>
            <person name="Lucas S."/>
            <person name="Copeland A."/>
            <person name="Lapidus A."/>
            <person name="Glavina Del Rio T."/>
            <person name="Dalin E."/>
            <person name="Tice H."/>
            <person name="Bruce D."/>
            <person name="Goodwin L."/>
            <person name="Pitluck S."/>
            <person name="Chertkov O."/>
            <person name="Larimer F.W."/>
            <person name="Land M.L."/>
            <person name="Hauser L."/>
            <person name="Brettin T.S."/>
            <person name="Detter J.C."/>
            <person name="Han S."/>
            <person name="de Vos W.M."/>
            <person name="Janssen P.H."/>
            <person name="Smidt H."/>
        </authorList>
    </citation>
    <scope>NUCLEOTIDE SEQUENCE [LARGE SCALE GENOMIC DNA]</scope>
    <source>
        <strain evidence="2 3">Ellin514</strain>
    </source>
</reference>
<organism evidence="2 3">
    <name type="scientific">Pedosphaera parvula (strain Ellin514)</name>
    <dbReference type="NCBI Taxonomy" id="320771"/>
    <lineage>
        <taxon>Bacteria</taxon>
        <taxon>Pseudomonadati</taxon>
        <taxon>Verrucomicrobiota</taxon>
        <taxon>Pedosphaerae</taxon>
        <taxon>Pedosphaerales</taxon>
        <taxon>Pedosphaeraceae</taxon>
        <taxon>Pedosphaera</taxon>
    </lineage>
</organism>